<gene>
    <name evidence="2" type="ORF">Aca07nite_23880</name>
</gene>
<comment type="caution">
    <text evidence="2">The sequence shown here is derived from an EMBL/GenBank/DDBJ whole genome shotgun (WGS) entry which is preliminary data.</text>
</comment>
<sequence>MPLSLPPFAAGTPHPRKTISGTGYANPPYQTREHLPGPDHAAPAGREWVVQPDRAAGAARATRVRTGYQGCLGAFEAAPTLLVNWSSALFSRLVGAGQRTRNGSRGRPPAS</sequence>
<name>A0ABQ3WFD6_9ACTN</name>
<reference evidence="2" key="1">
    <citation type="submission" date="2021-01" db="EMBL/GenBank/DDBJ databases">
        <title>Whole genome shotgun sequence of Actinoplanes capillaceus NBRC 16408.</title>
        <authorList>
            <person name="Komaki H."/>
            <person name="Tamura T."/>
        </authorList>
    </citation>
    <scope>NUCLEOTIDE SEQUENCE [LARGE SCALE GENOMIC DNA]</scope>
    <source>
        <strain evidence="2">NBRC 16408</strain>
    </source>
</reference>
<evidence type="ECO:0000256" key="1">
    <source>
        <dbReference type="SAM" id="MobiDB-lite"/>
    </source>
</evidence>
<dbReference type="EMBL" id="BOMF01000045">
    <property type="protein sequence ID" value="GID45113.1"/>
    <property type="molecule type" value="Genomic_DNA"/>
</dbReference>
<evidence type="ECO:0000313" key="2">
    <source>
        <dbReference type="EMBL" id="GID45113.1"/>
    </source>
</evidence>
<feature type="region of interest" description="Disordered" evidence="1">
    <location>
        <begin position="1"/>
        <end position="44"/>
    </location>
</feature>
<proteinExistence type="predicted"/>
<organism evidence="2">
    <name type="scientific">Actinoplanes campanulatus</name>
    <dbReference type="NCBI Taxonomy" id="113559"/>
    <lineage>
        <taxon>Bacteria</taxon>
        <taxon>Bacillati</taxon>
        <taxon>Actinomycetota</taxon>
        <taxon>Actinomycetes</taxon>
        <taxon>Micromonosporales</taxon>
        <taxon>Micromonosporaceae</taxon>
        <taxon>Actinoplanes</taxon>
    </lineage>
</organism>
<protein>
    <submittedName>
        <fullName evidence="2">Uncharacterized protein</fullName>
    </submittedName>
</protein>
<accession>A0ABQ3WFD6</accession>